<dbReference type="EMBL" id="JAPMLT010000001">
    <property type="protein sequence ID" value="MCX7568862.1"/>
    <property type="molecule type" value="Genomic_DNA"/>
</dbReference>
<feature type="transmembrane region" description="Helical" evidence="1">
    <location>
        <begin position="6"/>
        <end position="29"/>
    </location>
</feature>
<keyword evidence="1" id="KW-0472">Membrane</keyword>
<evidence type="ECO:0008006" key="4">
    <source>
        <dbReference type="Google" id="ProtNLM"/>
    </source>
</evidence>
<accession>A0ABT3WW08</accession>
<protein>
    <recommendedName>
        <fullName evidence="4">DUF5673 domain-containing protein</fullName>
    </recommendedName>
</protein>
<dbReference type="Proteomes" id="UP001208017">
    <property type="component" value="Unassembled WGS sequence"/>
</dbReference>
<evidence type="ECO:0000256" key="1">
    <source>
        <dbReference type="SAM" id="Phobius"/>
    </source>
</evidence>
<gene>
    <name evidence="2" type="ORF">OS242_02665</name>
</gene>
<feature type="transmembrane region" description="Helical" evidence="1">
    <location>
        <begin position="50"/>
        <end position="70"/>
    </location>
</feature>
<sequence length="144" mass="16948">MTEYLQTLAVVVCVSTVLFLCLLVPSTAFREYRGLEFRSSSWKDRWRGRLIKASVFGVLIAYTIAMLPAFRDLPHVWQKEYQTTVGLVEEVDAETDSFWLHQNNLKFEYSPRDVEIVRYRSYRLYHLPHTRIVMKAEEIRPGDA</sequence>
<evidence type="ECO:0000313" key="2">
    <source>
        <dbReference type="EMBL" id="MCX7568862.1"/>
    </source>
</evidence>
<dbReference type="RefSeq" id="WP_267150099.1">
    <property type="nucleotide sequence ID" value="NZ_JAPMLT010000001.1"/>
</dbReference>
<reference evidence="2 3" key="1">
    <citation type="submission" date="2022-11" db="EMBL/GenBank/DDBJ databases">
        <title>Study of microbial diversity in lake waters.</title>
        <authorList>
            <person name="Zhang J."/>
        </authorList>
    </citation>
    <scope>NUCLEOTIDE SEQUENCE [LARGE SCALE GENOMIC DNA]</scope>
    <source>
        <strain evidence="2 3">DT12</strain>
    </source>
</reference>
<proteinExistence type="predicted"/>
<evidence type="ECO:0000313" key="3">
    <source>
        <dbReference type="Proteomes" id="UP001208017"/>
    </source>
</evidence>
<keyword evidence="3" id="KW-1185">Reference proteome</keyword>
<keyword evidence="1" id="KW-0812">Transmembrane</keyword>
<keyword evidence="1" id="KW-1133">Transmembrane helix</keyword>
<name>A0ABT3WW08_9BACL</name>
<comment type="caution">
    <text evidence="2">The sequence shown here is derived from an EMBL/GenBank/DDBJ whole genome shotgun (WGS) entry which is preliminary data.</text>
</comment>
<organism evidence="2 3">
    <name type="scientific">Tumebacillus lacus</name>
    <dbReference type="NCBI Taxonomy" id="2995335"/>
    <lineage>
        <taxon>Bacteria</taxon>
        <taxon>Bacillati</taxon>
        <taxon>Bacillota</taxon>
        <taxon>Bacilli</taxon>
        <taxon>Bacillales</taxon>
        <taxon>Alicyclobacillaceae</taxon>
        <taxon>Tumebacillus</taxon>
    </lineage>
</organism>